<dbReference type="Proteomes" id="UP001234297">
    <property type="component" value="Chromosome 1"/>
</dbReference>
<comment type="caution">
    <text evidence="1">The sequence shown here is derived from an EMBL/GenBank/DDBJ whole genome shotgun (WGS) entry which is preliminary data.</text>
</comment>
<evidence type="ECO:0000313" key="1">
    <source>
        <dbReference type="EMBL" id="KAJ8650877.1"/>
    </source>
</evidence>
<gene>
    <name evidence="1" type="ORF">MRB53_003900</name>
</gene>
<proteinExistence type="predicted"/>
<keyword evidence="2" id="KW-1185">Reference proteome</keyword>
<protein>
    <submittedName>
        <fullName evidence="1">Uncharacterized protein</fullName>
    </submittedName>
</protein>
<sequence length="75" mass="8196">MLVTSISKEPRPFFMPSCHYHIPMILHGIVGPSGEQWSNQSPLVPMNAMCARSSSSTTNPSSSPISNSLKANFLY</sequence>
<name>A0ACC2MYI8_PERAE</name>
<accession>A0ACC2MYI8</accession>
<organism evidence="1 2">
    <name type="scientific">Persea americana</name>
    <name type="common">Avocado</name>
    <dbReference type="NCBI Taxonomy" id="3435"/>
    <lineage>
        <taxon>Eukaryota</taxon>
        <taxon>Viridiplantae</taxon>
        <taxon>Streptophyta</taxon>
        <taxon>Embryophyta</taxon>
        <taxon>Tracheophyta</taxon>
        <taxon>Spermatophyta</taxon>
        <taxon>Magnoliopsida</taxon>
        <taxon>Magnoliidae</taxon>
        <taxon>Laurales</taxon>
        <taxon>Lauraceae</taxon>
        <taxon>Persea</taxon>
    </lineage>
</organism>
<reference evidence="1 2" key="1">
    <citation type="journal article" date="2022" name="Hortic Res">
        <title>A haplotype resolved chromosomal level avocado genome allows analysis of novel avocado genes.</title>
        <authorList>
            <person name="Nath O."/>
            <person name="Fletcher S.J."/>
            <person name="Hayward A."/>
            <person name="Shaw L.M."/>
            <person name="Masouleh A.K."/>
            <person name="Furtado A."/>
            <person name="Henry R.J."/>
            <person name="Mitter N."/>
        </authorList>
    </citation>
    <scope>NUCLEOTIDE SEQUENCE [LARGE SCALE GENOMIC DNA]</scope>
    <source>
        <strain evidence="2">cv. Hass</strain>
    </source>
</reference>
<evidence type="ECO:0000313" key="2">
    <source>
        <dbReference type="Proteomes" id="UP001234297"/>
    </source>
</evidence>
<dbReference type="EMBL" id="CM056809">
    <property type="protein sequence ID" value="KAJ8650877.1"/>
    <property type="molecule type" value="Genomic_DNA"/>
</dbReference>